<reference evidence="2" key="1">
    <citation type="submission" date="2018-06" db="EMBL/GenBank/DDBJ databases">
        <authorList>
            <person name="Zhirakovskaya E."/>
        </authorList>
    </citation>
    <scope>NUCLEOTIDE SEQUENCE</scope>
</reference>
<dbReference type="SMART" id="SM00271">
    <property type="entry name" value="DnaJ"/>
    <property type="match status" value="1"/>
</dbReference>
<dbReference type="AlphaFoldDB" id="A0A3B1CKC0"/>
<dbReference type="InterPro" id="IPR036869">
    <property type="entry name" value="J_dom_sf"/>
</dbReference>
<accession>A0A3B1CKC0</accession>
<dbReference type="PROSITE" id="PS50076">
    <property type="entry name" value="DNAJ_2"/>
    <property type="match status" value="1"/>
</dbReference>
<organism evidence="2">
    <name type="scientific">hydrothermal vent metagenome</name>
    <dbReference type="NCBI Taxonomy" id="652676"/>
    <lineage>
        <taxon>unclassified sequences</taxon>
        <taxon>metagenomes</taxon>
        <taxon>ecological metagenomes</taxon>
    </lineage>
</organism>
<proteinExistence type="predicted"/>
<dbReference type="Pfam" id="PF00226">
    <property type="entry name" value="DnaJ"/>
    <property type="match status" value="1"/>
</dbReference>
<dbReference type="SUPFAM" id="SSF46565">
    <property type="entry name" value="Chaperone J-domain"/>
    <property type="match status" value="1"/>
</dbReference>
<dbReference type="PRINTS" id="PR00625">
    <property type="entry name" value="JDOMAIN"/>
</dbReference>
<name>A0A3B1CKC0_9ZZZZ</name>
<dbReference type="CDD" id="cd06257">
    <property type="entry name" value="DnaJ"/>
    <property type="match status" value="1"/>
</dbReference>
<feature type="domain" description="J" evidence="1">
    <location>
        <begin position="5"/>
        <end position="76"/>
    </location>
</feature>
<evidence type="ECO:0000259" key="1">
    <source>
        <dbReference type="PROSITE" id="PS50076"/>
    </source>
</evidence>
<sequence>MTPKQAYDLLEIDEQTPMDGVKQSFRRAAKLYHPDTASGLGDTDKFHMVATAYEIIIKERREPGSNITRKPQNDASQKSDFTFPYFIRFLRRKRKEKQARKNGEESAGRRFTASSLLTYKELLIRFDRAPSDWVKIEAAHAIYSHFNEKFESFAVPNRISSKTPEKVLVELIDILGRIGSPTALEAIAQHLSNRNRKICCSAFIALDRAGEPGHKVIDKKLGTKSAISYFIDGFFRRSDLERCALKQRIVSRQKMRRLIAVMRETGLPLRELLDGIGVKIQQTAPRL</sequence>
<protein>
    <recommendedName>
        <fullName evidence="1">J domain-containing protein</fullName>
    </recommendedName>
</protein>
<dbReference type="InterPro" id="IPR001623">
    <property type="entry name" value="DnaJ_domain"/>
</dbReference>
<dbReference type="Gene3D" id="1.10.287.110">
    <property type="entry name" value="DnaJ domain"/>
    <property type="match status" value="1"/>
</dbReference>
<evidence type="ECO:0000313" key="2">
    <source>
        <dbReference type="EMBL" id="VAX24444.1"/>
    </source>
</evidence>
<gene>
    <name evidence="2" type="ORF">MNBD_NITROSPINAE01-57</name>
</gene>
<dbReference type="EMBL" id="UOGC01000165">
    <property type="protein sequence ID" value="VAX24444.1"/>
    <property type="molecule type" value="Genomic_DNA"/>
</dbReference>